<protein>
    <recommendedName>
        <fullName evidence="1">Ketopantoate reductase C-terminal domain-containing protein</fullName>
    </recommendedName>
</protein>
<dbReference type="EMBL" id="VSSQ01102378">
    <property type="protein sequence ID" value="MPN43773.1"/>
    <property type="molecule type" value="Genomic_DNA"/>
</dbReference>
<accession>A0A645I8N8</accession>
<dbReference type="Pfam" id="PF08546">
    <property type="entry name" value="ApbA_C"/>
    <property type="match status" value="1"/>
</dbReference>
<dbReference type="Gene3D" id="1.10.1040.10">
    <property type="entry name" value="N-(1-d-carboxylethyl)-l-norvaline Dehydrogenase, domain 2"/>
    <property type="match status" value="1"/>
</dbReference>
<dbReference type="AlphaFoldDB" id="A0A645I8N8"/>
<dbReference type="InterPro" id="IPR013752">
    <property type="entry name" value="KPA_reductase"/>
</dbReference>
<comment type="caution">
    <text evidence="2">The sequence shown here is derived from an EMBL/GenBank/DDBJ whole genome shotgun (WGS) entry which is preliminary data.</text>
</comment>
<gene>
    <name evidence="2" type="ORF">SDC9_191333</name>
</gene>
<organism evidence="2">
    <name type="scientific">bioreactor metagenome</name>
    <dbReference type="NCBI Taxonomy" id="1076179"/>
    <lineage>
        <taxon>unclassified sequences</taxon>
        <taxon>metagenomes</taxon>
        <taxon>ecological metagenomes</taxon>
    </lineage>
</organism>
<proteinExistence type="predicted"/>
<evidence type="ECO:0000313" key="2">
    <source>
        <dbReference type="EMBL" id="MPN43773.1"/>
    </source>
</evidence>
<reference evidence="2" key="1">
    <citation type="submission" date="2019-08" db="EMBL/GenBank/DDBJ databases">
        <authorList>
            <person name="Kucharzyk K."/>
            <person name="Murdoch R.W."/>
            <person name="Higgins S."/>
            <person name="Loffler F."/>
        </authorList>
    </citation>
    <scope>NUCLEOTIDE SEQUENCE</scope>
</reference>
<dbReference type="SUPFAM" id="SSF48179">
    <property type="entry name" value="6-phosphogluconate dehydrogenase C-terminal domain-like"/>
    <property type="match status" value="1"/>
</dbReference>
<dbReference type="InterPro" id="IPR008927">
    <property type="entry name" value="6-PGluconate_DH-like_C_sf"/>
</dbReference>
<name>A0A645I8N8_9ZZZZ</name>
<evidence type="ECO:0000259" key="1">
    <source>
        <dbReference type="Pfam" id="PF08546"/>
    </source>
</evidence>
<feature type="domain" description="Ketopantoate reductase C-terminal" evidence="1">
    <location>
        <begin position="1"/>
        <end position="45"/>
    </location>
</feature>
<sequence length="48" mass="5549">MRQDVEARRPTEVELFSGTVLSLADRHGIDCPVNRMLYDKIRAIEAEF</sequence>
<dbReference type="InterPro" id="IPR013328">
    <property type="entry name" value="6PGD_dom2"/>
</dbReference>